<feature type="chain" id="PRO_5046406567" evidence="3">
    <location>
        <begin position="42"/>
        <end position="268"/>
    </location>
</feature>
<organism evidence="5 6">
    <name type="scientific">Marinobacter halodurans</name>
    <dbReference type="NCBI Taxonomy" id="2528979"/>
    <lineage>
        <taxon>Bacteria</taxon>
        <taxon>Pseudomonadati</taxon>
        <taxon>Pseudomonadota</taxon>
        <taxon>Gammaproteobacteria</taxon>
        <taxon>Pseudomonadales</taxon>
        <taxon>Marinobacteraceae</taxon>
        <taxon>Marinobacter</taxon>
    </lineage>
</organism>
<proteinExistence type="inferred from homology"/>
<evidence type="ECO:0000313" key="6">
    <source>
        <dbReference type="Proteomes" id="UP000313645"/>
    </source>
</evidence>
<evidence type="ECO:0000259" key="4">
    <source>
        <dbReference type="SMART" id="SM00062"/>
    </source>
</evidence>
<reference evidence="5 6" key="1">
    <citation type="submission" date="2019-02" db="EMBL/GenBank/DDBJ databases">
        <title>Marinobacter halodurans sp. nov., a marine bacterium isolated from sea tidal flat.</title>
        <authorList>
            <person name="Yoo Y."/>
            <person name="Lee D.W."/>
            <person name="Kim B.S."/>
            <person name="Kim J.-J."/>
        </authorList>
    </citation>
    <scope>NUCLEOTIDE SEQUENCE [LARGE SCALE GENOMIC DNA]</scope>
    <source>
        <strain evidence="5 6">YJ-S3-2</strain>
    </source>
</reference>
<evidence type="ECO:0000313" key="5">
    <source>
        <dbReference type="EMBL" id="TBW54624.1"/>
    </source>
</evidence>
<comment type="similarity">
    <text evidence="1">Belongs to the bacterial solute-binding protein 3 family.</text>
</comment>
<keyword evidence="6" id="KW-1185">Reference proteome</keyword>
<dbReference type="SMART" id="SM00062">
    <property type="entry name" value="PBPb"/>
    <property type="match status" value="1"/>
</dbReference>
<dbReference type="PANTHER" id="PTHR35936">
    <property type="entry name" value="MEMBRANE-BOUND LYTIC MUREIN TRANSGLYCOSYLASE F"/>
    <property type="match status" value="1"/>
</dbReference>
<dbReference type="PANTHER" id="PTHR35936:SF6">
    <property type="entry name" value="AMINO ACID ABC TRANSPORTER SUBSTRATE-BINDING PAAT FAMILY PROTEIN"/>
    <property type="match status" value="1"/>
</dbReference>
<feature type="domain" description="Solute-binding protein family 3/N-terminal" evidence="4">
    <location>
        <begin position="46"/>
        <end position="268"/>
    </location>
</feature>
<dbReference type="Proteomes" id="UP000313645">
    <property type="component" value="Unassembled WGS sequence"/>
</dbReference>
<evidence type="ECO:0000256" key="3">
    <source>
        <dbReference type="SAM" id="SignalP"/>
    </source>
</evidence>
<gene>
    <name evidence="5" type="ORF">EZI54_13265</name>
</gene>
<dbReference type="EMBL" id="SJDL01000020">
    <property type="protein sequence ID" value="TBW54624.1"/>
    <property type="molecule type" value="Genomic_DNA"/>
</dbReference>
<dbReference type="Pfam" id="PF00497">
    <property type="entry name" value="SBP_bac_3"/>
    <property type="match status" value="1"/>
</dbReference>
<protein>
    <submittedName>
        <fullName evidence="5">Transporter substrate-binding domain-containing protein</fullName>
    </submittedName>
</protein>
<accession>A0ABY1ZIT4</accession>
<dbReference type="Gene3D" id="3.40.190.10">
    <property type="entry name" value="Periplasmic binding protein-like II"/>
    <property type="match status" value="2"/>
</dbReference>
<keyword evidence="2 3" id="KW-0732">Signal</keyword>
<evidence type="ECO:0000256" key="2">
    <source>
        <dbReference type="ARBA" id="ARBA00022729"/>
    </source>
</evidence>
<sequence>MERCWRQYRVFCFWARQIMLRKLPLLLAASAVLLCAARSHAEPGQTLRLNVSPNGYPPYTVVGDHSVSGIVWDVATLIGQRLGFDVEARKIPRKRVDSMLLEGYIDATARAPEWTEHPQNFVFTLPIVRVQEVFFTVGDKPFVYNDPSDLKGKVILTHLGYKYPYLHDLFESNRARRFDVPRDRDMFSYLLQGDGRFDMAISDRLVGRWMIRQNGWRGQFSTSDGALSDFGLSLMLRPDMADFAKRFDRELDAIKASGELDAIVASYQ</sequence>
<dbReference type="InterPro" id="IPR001638">
    <property type="entry name" value="Solute-binding_3/MltF_N"/>
</dbReference>
<evidence type="ECO:0000256" key="1">
    <source>
        <dbReference type="ARBA" id="ARBA00010333"/>
    </source>
</evidence>
<name>A0ABY1ZIT4_9GAMM</name>
<dbReference type="SUPFAM" id="SSF53850">
    <property type="entry name" value="Periplasmic binding protein-like II"/>
    <property type="match status" value="1"/>
</dbReference>
<comment type="caution">
    <text evidence="5">The sequence shown here is derived from an EMBL/GenBank/DDBJ whole genome shotgun (WGS) entry which is preliminary data.</text>
</comment>
<feature type="signal peptide" evidence="3">
    <location>
        <begin position="1"/>
        <end position="41"/>
    </location>
</feature>